<dbReference type="Pfam" id="PF13333">
    <property type="entry name" value="rve_2"/>
    <property type="match status" value="1"/>
</dbReference>
<protein>
    <submittedName>
        <fullName evidence="2">IS3 family transposase</fullName>
    </submittedName>
</protein>
<organism evidence="2 3">
    <name type="scientific">Fructobacillus parabroussonetiae</name>
    <dbReference type="NCBI Taxonomy" id="2713174"/>
    <lineage>
        <taxon>Bacteria</taxon>
        <taxon>Bacillati</taxon>
        <taxon>Bacillota</taxon>
        <taxon>Bacilli</taxon>
        <taxon>Lactobacillales</taxon>
        <taxon>Lactobacillaceae</taxon>
        <taxon>Fructobacillus</taxon>
    </lineage>
</organism>
<name>A0ABS5QWB9_9LACO</name>
<gene>
    <name evidence="2" type="ORF">G6R30_03375</name>
</gene>
<dbReference type="SUPFAM" id="SSF53098">
    <property type="entry name" value="Ribonuclease H-like"/>
    <property type="match status" value="1"/>
</dbReference>
<dbReference type="InterPro" id="IPR036397">
    <property type="entry name" value="RNaseH_sf"/>
</dbReference>
<comment type="caution">
    <text evidence="2">The sequence shown here is derived from an EMBL/GenBank/DDBJ whole genome shotgun (WGS) entry which is preliminary data.</text>
</comment>
<sequence length="83" mass="9989">MVVRSRHEAIDVTERQVNGLIESFFGTLKCEMFYGFQRNFQNISELHRAISNYIDYYNTKRIKDKLKGRTRMEHRSFVLKQAQ</sequence>
<reference evidence="2 3" key="1">
    <citation type="submission" date="2020-02" db="EMBL/GenBank/DDBJ databases">
        <title>Fructobacillus sp. isolated from paper mulberry of Taiwan.</title>
        <authorList>
            <person name="Lin S.-T."/>
        </authorList>
    </citation>
    <scope>NUCLEOTIDE SEQUENCE [LARGE SCALE GENOMIC DNA]</scope>
    <source>
        <strain evidence="2 3">S1-1</strain>
    </source>
</reference>
<accession>A0ABS5QWB9</accession>
<evidence type="ECO:0000259" key="1">
    <source>
        <dbReference type="Pfam" id="PF13333"/>
    </source>
</evidence>
<evidence type="ECO:0000313" key="2">
    <source>
        <dbReference type="EMBL" id="MBS9337503.1"/>
    </source>
</evidence>
<dbReference type="EMBL" id="JAAMFL010000005">
    <property type="protein sequence ID" value="MBS9337503.1"/>
    <property type="molecule type" value="Genomic_DNA"/>
</dbReference>
<keyword evidence="3" id="KW-1185">Reference proteome</keyword>
<dbReference type="InterPro" id="IPR012337">
    <property type="entry name" value="RNaseH-like_sf"/>
</dbReference>
<dbReference type="RefSeq" id="WP_213821455.1">
    <property type="nucleotide sequence ID" value="NZ_JAAMFL010000005.1"/>
</dbReference>
<feature type="domain" description="Integrase catalytic" evidence="1">
    <location>
        <begin position="22"/>
        <end position="77"/>
    </location>
</feature>
<dbReference type="InterPro" id="IPR001584">
    <property type="entry name" value="Integrase_cat-core"/>
</dbReference>
<proteinExistence type="predicted"/>
<evidence type="ECO:0000313" key="3">
    <source>
        <dbReference type="Proteomes" id="UP001519503"/>
    </source>
</evidence>
<dbReference type="Gene3D" id="3.30.420.10">
    <property type="entry name" value="Ribonuclease H-like superfamily/Ribonuclease H"/>
    <property type="match status" value="1"/>
</dbReference>
<dbReference type="Proteomes" id="UP001519503">
    <property type="component" value="Unassembled WGS sequence"/>
</dbReference>